<comment type="cofactor">
    <cofactor evidence="1 8">
        <name>FAD</name>
        <dbReference type="ChEBI" id="CHEBI:57692"/>
    </cofactor>
</comment>
<feature type="binding site" evidence="8">
    <location>
        <begin position="574"/>
        <end position="575"/>
    </location>
    <ligand>
        <name>FAD</name>
        <dbReference type="ChEBI" id="CHEBI:57692"/>
    </ligand>
</feature>
<feature type="binding site" evidence="8">
    <location>
        <position position="224"/>
    </location>
    <ligand>
        <name>FAD</name>
        <dbReference type="ChEBI" id="CHEBI:57692"/>
    </ligand>
</feature>
<feature type="binding site" evidence="8">
    <location>
        <position position="78"/>
    </location>
    <ligand>
        <name>FAD</name>
        <dbReference type="ChEBI" id="CHEBI:57692"/>
    </ligand>
</feature>
<name>A0A0C3LXN4_9AGAM</name>
<proteinExistence type="inferred from homology"/>
<dbReference type="InterPro" id="IPR012132">
    <property type="entry name" value="GMC_OxRdtase"/>
</dbReference>
<dbReference type="InterPro" id="IPR000172">
    <property type="entry name" value="GMC_OxRdtase_N"/>
</dbReference>
<dbReference type="SUPFAM" id="SSF54373">
    <property type="entry name" value="FAD-linked reductases, C-terminal domain"/>
    <property type="match status" value="1"/>
</dbReference>
<keyword evidence="6" id="KW-0560">Oxidoreductase</keyword>
<evidence type="ECO:0000256" key="5">
    <source>
        <dbReference type="ARBA" id="ARBA00022827"/>
    </source>
</evidence>
<keyword evidence="5 8" id="KW-0274">FAD</keyword>
<comment type="similarity">
    <text evidence="2 9">Belongs to the GMC oxidoreductase family.</text>
</comment>
<dbReference type="Proteomes" id="UP000054248">
    <property type="component" value="Unassembled WGS sequence"/>
</dbReference>
<dbReference type="PROSITE" id="PS00624">
    <property type="entry name" value="GMC_OXRED_2"/>
    <property type="match status" value="1"/>
</dbReference>
<dbReference type="PIRSF" id="PIRSF000137">
    <property type="entry name" value="Alcohol_oxidase"/>
    <property type="match status" value="1"/>
</dbReference>
<feature type="active site" description="Proton acceptor" evidence="7">
    <location>
        <position position="573"/>
    </location>
</feature>
<dbReference type="Pfam" id="PF00732">
    <property type="entry name" value="GMC_oxred_N"/>
    <property type="match status" value="1"/>
</dbReference>
<evidence type="ECO:0000313" key="13">
    <source>
        <dbReference type="Proteomes" id="UP000054248"/>
    </source>
</evidence>
<feature type="binding site" evidence="8">
    <location>
        <begin position="4"/>
        <end position="5"/>
    </location>
    <ligand>
        <name>FAD</name>
        <dbReference type="ChEBI" id="CHEBI:57692"/>
    </ligand>
</feature>
<evidence type="ECO:0000256" key="8">
    <source>
        <dbReference type="PIRSR" id="PIRSR000137-2"/>
    </source>
</evidence>
<evidence type="ECO:0000259" key="10">
    <source>
        <dbReference type="PROSITE" id="PS00623"/>
    </source>
</evidence>
<dbReference type="HOGENOM" id="CLU_002865_6_0_1"/>
<evidence type="ECO:0000256" key="9">
    <source>
        <dbReference type="RuleBase" id="RU003968"/>
    </source>
</evidence>
<keyword evidence="13" id="KW-1185">Reference proteome</keyword>
<dbReference type="EMBL" id="KN823027">
    <property type="protein sequence ID" value="KIO26242.1"/>
    <property type="molecule type" value="Genomic_DNA"/>
</dbReference>
<dbReference type="Gene3D" id="3.50.50.60">
    <property type="entry name" value="FAD/NAD(P)-binding domain"/>
    <property type="match status" value="1"/>
</dbReference>
<dbReference type="InterPro" id="IPR007867">
    <property type="entry name" value="GMC_OxRtase_C"/>
</dbReference>
<dbReference type="STRING" id="1051891.A0A0C3LXN4"/>
<feature type="domain" description="Glucose-methanol-choline oxidoreductase N-terminal" evidence="10">
    <location>
        <begin position="72"/>
        <end position="95"/>
    </location>
</feature>
<dbReference type="SUPFAM" id="SSF51905">
    <property type="entry name" value="FAD/NAD(P)-binding domain"/>
    <property type="match status" value="1"/>
</dbReference>
<organism evidence="12 13">
    <name type="scientific">Tulasnella calospora MUT 4182</name>
    <dbReference type="NCBI Taxonomy" id="1051891"/>
    <lineage>
        <taxon>Eukaryota</taxon>
        <taxon>Fungi</taxon>
        <taxon>Dikarya</taxon>
        <taxon>Basidiomycota</taxon>
        <taxon>Agaricomycotina</taxon>
        <taxon>Agaricomycetes</taxon>
        <taxon>Cantharellales</taxon>
        <taxon>Tulasnellaceae</taxon>
        <taxon>Tulasnella</taxon>
    </lineage>
</organism>
<feature type="domain" description="Glucose-methanol-choline oxidoreductase N-terminal" evidence="11">
    <location>
        <begin position="270"/>
        <end position="284"/>
    </location>
</feature>
<protein>
    <submittedName>
        <fullName evidence="12">GMC oxidoreductase</fullName>
    </submittedName>
</protein>
<evidence type="ECO:0000256" key="7">
    <source>
        <dbReference type="PIRSR" id="PIRSR000137-1"/>
    </source>
</evidence>
<evidence type="ECO:0000259" key="11">
    <source>
        <dbReference type="PROSITE" id="PS00624"/>
    </source>
</evidence>
<dbReference type="PANTHER" id="PTHR11552">
    <property type="entry name" value="GLUCOSE-METHANOL-CHOLINE GMC OXIDOREDUCTASE"/>
    <property type="match status" value="1"/>
</dbReference>
<keyword evidence="4" id="KW-0732">Signal</keyword>
<dbReference type="Pfam" id="PF05199">
    <property type="entry name" value="GMC_oxred_C"/>
    <property type="match status" value="1"/>
</dbReference>
<evidence type="ECO:0000256" key="1">
    <source>
        <dbReference type="ARBA" id="ARBA00001974"/>
    </source>
</evidence>
<dbReference type="GO" id="GO:0016614">
    <property type="term" value="F:oxidoreductase activity, acting on CH-OH group of donors"/>
    <property type="evidence" value="ECO:0007669"/>
    <property type="project" value="InterPro"/>
</dbReference>
<evidence type="ECO:0000256" key="3">
    <source>
        <dbReference type="ARBA" id="ARBA00022630"/>
    </source>
</evidence>
<keyword evidence="3 9" id="KW-0285">Flavoprotein</keyword>
<evidence type="ECO:0000313" key="12">
    <source>
        <dbReference type="EMBL" id="KIO26242.1"/>
    </source>
</evidence>
<feature type="non-terminal residue" evidence="12">
    <location>
        <position position="1"/>
    </location>
</feature>
<dbReference type="OrthoDB" id="269227at2759"/>
<dbReference type="PANTHER" id="PTHR11552:SF201">
    <property type="entry name" value="GLUCOSE-METHANOL-CHOLINE OXIDOREDUCTASE N-TERMINAL DOMAIN-CONTAINING PROTEIN"/>
    <property type="match status" value="1"/>
</dbReference>
<dbReference type="GO" id="GO:0050660">
    <property type="term" value="F:flavin adenine dinucleotide binding"/>
    <property type="evidence" value="ECO:0007669"/>
    <property type="project" value="InterPro"/>
</dbReference>
<evidence type="ECO:0000256" key="6">
    <source>
        <dbReference type="ARBA" id="ARBA00023002"/>
    </source>
</evidence>
<evidence type="ECO:0000256" key="2">
    <source>
        <dbReference type="ARBA" id="ARBA00010790"/>
    </source>
</evidence>
<accession>A0A0C3LXN4</accession>
<sequence length="601" mass="64926">GGGTTGCVVAARLAESGASIAIIEAGHHVIGDDRVDIPGNFGKTLRDEVLDWRFETVPQPGLGGRKVPLPRGKALGGTSVINSMTWGRASKEEYDEISETLGNGKDWGWDDLLPHFKASETVIAPDSKAWAQEHGATFDPAFHGSSGPLRRGFVPWLGDSHVPFFKALNNLGVPTNSDSCNGNNVGVFTLATSIDPSTSKRNSSEAAYYTWQSEKIQLIDRALVHKVILGSSSEGNSPFQNTSVAVGVQYERNGRVEVLRASKEVVICAGAYETPKILELSGVGDPKRLQRLGVKPLIHLPGVGENLQDHLLVPLSFELKPGIVTGDMLLDPDFAAKELELYKETGKGQYASIHSAFSLLPIAAAVPAERAKKILDDAIKGIEAASYSDPKVRKGQDVLYGIQKKWYTDPNHGSLEFMHVPQFCAVLSSKPKPNTPYLSILSLVMHPFSRGCVHTSSSDPKRPPTIDPGYLTNRADLQLMMAAVRFAAHLSRTEPLAPMIVAQTDPLPAVLQDDAALEDYIKRNFETAHHPIGTASMMPREHGGVVGPDLKVYGVANLRVADASILPIQLSSHPQATLYAVGEKAASMILRDHGMLDRSRL</sequence>
<dbReference type="PROSITE" id="PS00623">
    <property type="entry name" value="GMC_OXRED_1"/>
    <property type="match status" value="1"/>
</dbReference>
<gene>
    <name evidence="12" type="ORF">M407DRAFT_235463</name>
</gene>
<evidence type="ECO:0000256" key="4">
    <source>
        <dbReference type="ARBA" id="ARBA00022729"/>
    </source>
</evidence>
<reference evidence="13" key="2">
    <citation type="submission" date="2015-01" db="EMBL/GenBank/DDBJ databases">
        <title>Evolutionary Origins and Diversification of the Mycorrhizal Mutualists.</title>
        <authorList>
            <consortium name="DOE Joint Genome Institute"/>
            <consortium name="Mycorrhizal Genomics Consortium"/>
            <person name="Kohler A."/>
            <person name="Kuo A."/>
            <person name="Nagy L.G."/>
            <person name="Floudas D."/>
            <person name="Copeland A."/>
            <person name="Barry K.W."/>
            <person name="Cichocki N."/>
            <person name="Veneault-Fourrey C."/>
            <person name="LaButti K."/>
            <person name="Lindquist E.A."/>
            <person name="Lipzen A."/>
            <person name="Lundell T."/>
            <person name="Morin E."/>
            <person name="Murat C."/>
            <person name="Riley R."/>
            <person name="Ohm R."/>
            <person name="Sun H."/>
            <person name="Tunlid A."/>
            <person name="Henrissat B."/>
            <person name="Grigoriev I.V."/>
            <person name="Hibbett D.S."/>
            <person name="Martin F."/>
        </authorList>
    </citation>
    <scope>NUCLEOTIDE SEQUENCE [LARGE SCALE GENOMIC DNA]</scope>
    <source>
        <strain evidence="13">MUT 4182</strain>
    </source>
</reference>
<dbReference type="InterPro" id="IPR036188">
    <property type="entry name" value="FAD/NAD-bd_sf"/>
</dbReference>
<dbReference type="AlphaFoldDB" id="A0A0C3LXN4"/>
<reference evidence="12 13" key="1">
    <citation type="submission" date="2014-04" db="EMBL/GenBank/DDBJ databases">
        <authorList>
            <consortium name="DOE Joint Genome Institute"/>
            <person name="Kuo A."/>
            <person name="Girlanda M."/>
            <person name="Perotto S."/>
            <person name="Kohler A."/>
            <person name="Nagy L.G."/>
            <person name="Floudas D."/>
            <person name="Copeland A."/>
            <person name="Barry K.W."/>
            <person name="Cichocki N."/>
            <person name="Veneault-Fourrey C."/>
            <person name="LaButti K."/>
            <person name="Lindquist E.A."/>
            <person name="Lipzen A."/>
            <person name="Lundell T."/>
            <person name="Morin E."/>
            <person name="Murat C."/>
            <person name="Sun H."/>
            <person name="Tunlid A."/>
            <person name="Henrissat B."/>
            <person name="Grigoriev I.V."/>
            <person name="Hibbett D.S."/>
            <person name="Martin F."/>
            <person name="Nordberg H.P."/>
            <person name="Cantor M.N."/>
            <person name="Hua S.X."/>
        </authorList>
    </citation>
    <scope>NUCLEOTIDE SEQUENCE [LARGE SCALE GENOMIC DNA]</scope>
    <source>
        <strain evidence="12 13">MUT 4182</strain>
    </source>
</reference>
<feature type="active site" description="Proton donor" evidence="7">
    <location>
        <position position="530"/>
    </location>
</feature>
<dbReference type="Gene3D" id="3.30.560.10">
    <property type="entry name" value="Glucose Oxidase, domain 3"/>
    <property type="match status" value="1"/>
</dbReference>